<evidence type="ECO:0000313" key="4">
    <source>
        <dbReference type="Proteomes" id="UP000014977"/>
    </source>
</evidence>
<protein>
    <submittedName>
        <fullName evidence="3">Organic solvent tolerance protein</fullName>
    </submittedName>
</protein>
<dbReference type="Pfam" id="PF04453">
    <property type="entry name" value="LptD"/>
    <property type="match status" value="1"/>
</dbReference>
<dbReference type="GO" id="GO:0015920">
    <property type="term" value="P:lipopolysaccharide transport"/>
    <property type="evidence" value="ECO:0007669"/>
    <property type="project" value="InterPro"/>
</dbReference>
<dbReference type="InterPro" id="IPR007543">
    <property type="entry name" value="LptD_C"/>
</dbReference>
<feature type="domain" description="LPS-assembly protein LptD central" evidence="2">
    <location>
        <begin position="212"/>
        <end position="304"/>
    </location>
</feature>
<sequence>MYTRLCPDFRADRTVPYLLFPDRPSAKTPISLWRKFLRILLMMTLLAGSVRAAWGESLPDILRSDPDKPWEIKAESVEYDAKNKVYVARDGVVISKDGKRLSADRVIFDHQNMTASAEGHVVMITGGDVLTGDRIDINLETETGTLYQGKVFTREKHFRIQGERVDKIGEKEYRVYKASVTTCGGSTPAWRITGRNLDITLEGYGKVKHGAFWIKNVPVFYSPYFIFPVKKERQSGLLPPEFGTSERKGVSYTQPVFWAIDESTDATFYNMYMSDRGNKVGAEYRYVLDDRSRGTVMFDYLDDLKIDDGTGSTSRDWGYAGDRYLRTNNDRYWFRAKVNQMLPLDFASRLDLDIVSDQDYLYEFKDGYSGFDTTRKYFNRHFGRDLDDYTDPIRTNSFNLNKIWRQYSLNAGIVWYDNVINRRWEETDTTLQQLPNVTFNAARQAIMASPVYWDLTSQYAYFFRQDGDKGNRFDIWPRFSMPYRFKKYLFIEPSIGLRETLWRVNTDDSELTSPFVSSTRSQHREMFDARLDLSTHLSRIYTLAPDAEGLLARLNMRPEKIKHNFRPSLIYEYIPKKNQDDYPFFDPADRMFRRNRMTFDLVNSWVSKSKKAVRGGKAASGQVRNDRFADYVFREFCRFEISQSYDADTYDADELIYRFNLMDRTTPEPGEHWSPLYGRLDVEPAEFYTISADVEWSHLEDDFLSRNIALTFRDRRGDRLYTEYRYSREMSESLYASLQAQLASWLSTYVEYEQNIQDNENIRTGVGFVYTHPCWSMDLRYLKDRDDQAFGVMVRLAGLGGMDVN</sequence>
<dbReference type="InterPro" id="IPR045659">
    <property type="entry name" value="LptD_2"/>
</dbReference>
<comment type="caution">
    <text evidence="3">The sequence shown here is derived from an EMBL/GenBank/DDBJ whole genome shotgun (WGS) entry which is preliminary data.</text>
</comment>
<dbReference type="Proteomes" id="UP000014977">
    <property type="component" value="Unassembled WGS sequence"/>
</dbReference>
<reference evidence="3 4" key="1">
    <citation type="journal article" date="2013" name="Genome Announc.">
        <title>Draft genome sequences for three mercury-methylating, sulfate-reducing bacteria.</title>
        <authorList>
            <person name="Brown S.D."/>
            <person name="Hurt R.A.Jr."/>
            <person name="Gilmour C.C."/>
            <person name="Elias D.A."/>
        </authorList>
    </citation>
    <scope>NUCLEOTIDE SEQUENCE [LARGE SCALE GENOMIC DNA]</scope>
    <source>
        <strain evidence="3 4">DSM 2059</strain>
    </source>
</reference>
<gene>
    <name evidence="3" type="ORF">dsmv_3229</name>
</gene>
<dbReference type="Pfam" id="PF19838">
    <property type="entry name" value="LptD_2"/>
    <property type="match status" value="1"/>
</dbReference>
<evidence type="ECO:0000259" key="2">
    <source>
        <dbReference type="Pfam" id="PF19838"/>
    </source>
</evidence>
<dbReference type="PANTHER" id="PTHR30189:SF1">
    <property type="entry name" value="LPS-ASSEMBLY PROTEIN LPTD"/>
    <property type="match status" value="1"/>
</dbReference>
<dbReference type="PANTHER" id="PTHR30189">
    <property type="entry name" value="LPS-ASSEMBLY PROTEIN"/>
    <property type="match status" value="1"/>
</dbReference>
<name>S7TE48_DESML</name>
<accession>S7TE48</accession>
<dbReference type="EMBL" id="ATHJ01000110">
    <property type="protein sequence ID" value="EPR34850.1"/>
    <property type="molecule type" value="Genomic_DNA"/>
</dbReference>
<organism evidence="3 4">
    <name type="scientific">Desulfococcus multivorans DSM 2059</name>
    <dbReference type="NCBI Taxonomy" id="1121405"/>
    <lineage>
        <taxon>Bacteria</taxon>
        <taxon>Pseudomonadati</taxon>
        <taxon>Thermodesulfobacteriota</taxon>
        <taxon>Desulfobacteria</taxon>
        <taxon>Desulfobacterales</taxon>
        <taxon>Desulfococcaceae</taxon>
        <taxon>Desulfococcus</taxon>
    </lineage>
</organism>
<dbReference type="PATRIC" id="fig|1121405.3.peg.3707"/>
<dbReference type="GO" id="GO:0043165">
    <property type="term" value="P:Gram-negative-bacterium-type cell outer membrane assembly"/>
    <property type="evidence" value="ECO:0007669"/>
    <property type="project" value="InterPro"/>
</dbReference>
<dbReference type="STRING" id="897.B2D07_07110"/>
<dbReference type="eggNOG" id="COG1452">
    <property type="taxonomic scope" value="Bacteria"/>
</dbReference>
<dbReference type="GO" id="GO:1990351">
    <property type="term" value="C:transporter complex"/>
    <property type="evidence" value="ECO:0007669"/>
    <property type="project" value="TreeGrafter"/>
</dbReference>
<feature type="domain" description="LptD C-terminal" evidence="1">
    <location>
        <begin position="329"/>
        <end position="740"/>
    </location>
</feature>
<evidence type="ECO:0000259" key="1">
    <source>
        <dbReference type="Pfam" id="PF04453"/>
    </source>
</evidence>
<dbReference type="AlphaFoldDB" id="S7TE48"/>
<dbReference type="HAMAP" id="MF_01411">
    <property type="entry name" value="LPS_assembly_LptD"/>
    <property type="match status" value="1"/>
</dbReference>
<dbReference type="InterPro" id="IPR050218">
    <property type="entry name" value="LptD"/>
</dbReference>
<dbReference type="GO" id="GO:0009279">
    <property type="term" value="C:cell outer membrane"/>
    <property type="evidence" value="ECO:0007669"/>
    <property type="project" value="InterPro"/>
</dbReference>
<evidence type="ECO:0000313" key="3">
    <source>
        <dbReference type="EMBL" id="EPR34850.1"/>
    </source>
</evidence>
<dbReference type="Gene3D" id="2.60.450.10">
    <property type="entry name" value="Lipopolysaccharide (LPS) transport protein A like domain"/>
    <property type="match status" value="1"/>
</dbReference>
<keyword evidence="4" id="KW-1185">Reference proteome</keyword>
<dbReference type="InterPro" id="IPR020889">
    <property type="entry name" value="LipoPS_assembly_LptD"/>
</dbReference>
<proteinExistence type="inferred from homology"/>